<reference evidence="5" key="1">
    <citation type="submission" date="2023-03" db="EMBL/GenBank/DDBJ databases">
        <title>Complete genome of Cladonia borealis.</title>
        <authorList>
            <person name="Park H."/>
        </authorList>
    </citation>
    <scope>NUCLEOTIDE SEQUENCE</scope>
    <source>
        <strain evidence="5">ANT050790</strain>
    </source>
</reference>
<dbReference type="PROSITE" id="PS50088">
    <property type="entry name" value="ANK_REPEAT"/>
    <property type="match status" value="11"/>
</dbReference>
<dbReference type="PANTHER" id="PTHR24198">
    <property type="entry name" value="ANKYRIN REPEAT AND PROTEIN KINASE DOMAIN-CONTAINING PROTEIN"/>
    <property type="match status" value="1"/>
</dbReference>
<feature type="repeat" description="ANK" evidence="3">
    <location>
        <begin position="829"/>
        <end position="861"/>
    </location>
</feature>
<comment type="caution">
    <text evidence="5">The sequence shown here is derived from an EMBL/GenBank/DDBJ whole genome shotgun (WGS) entry which is preliminary data.</text>
</comment>
<dbReference type="Gene3D" id="3.40.50.300">
    <property type="entry name" value="P-loop containing nucleotide triphosphate hydrolases"/>
    <property type="match status" value="1"/>
</dbReference>
<feature type="repeat" description="ANK" evidence="3">
    <location>
        <begin position="895"/>
        <end position="927"/>
    </location>
</feature>
<evidence type="ECO:0000313" key="5">
    <source>
        <dbReference type="EMBL" id="KAK0512397.1"/>
    </source>
</evidence>
<accession>A0AA39V1R2</accession>
<keyword evidence="2 3" id="KW-0040">ANK repeat</keyword>
<dbReference type="SUPFAM" id="SSF48403">
    <property type="entry name" value="Ankyrin repeat"/>
    <property type="match status" value="2"/>
</dbReference>
<feature type="repeat" description="ANK" evidence="3">
    <location>
        <begin position="994"/>
        <end position="1026"/>
    </location>
</feature>
<protein>
    <recommendedName>
        <fullName evidence="4">Nephrocystin 3-like N-terminal domain-containing protein</fullName>
    </recommendedName>
</protein>
<proteinExistence type="predicted"/>
<dbReference type="EMBL" id="JAFEKC020000011">
    <property type="protein sequence ID" value="KAK0512397.1"/>
    <property type="molecule type" value="Genomic_DNA"/>
</dbReference>
<feature type="repeat" description="ANK" evidence="3">
    <location>
        <begin position="862"/>
        <end position="894"/>
    </location>
</feature>
<dbReference type="InterPro" id="IPR027417">
    <property type="entry name" value="P-loop_NTPase"/>
</dbReference>
<dbReference type="SUPFAM" id="SSF52540">
    <property type="entry name" value="P-loop containing nucleoside triphosphate hydrolases"/>
    <property type="match status" value="1"/>
</dbReference>
<feature type="repeat" description="ANK" evidence="3">
    <location>
        <begin position="961"/>
        <end position="993"/>
    </location>
</feature>
<feature type="repeat" description="ANK" evidence="3">
    <location>
        <begin position="928"/>
        <end position="960"/>
    </location>
</feature>
<dbReference type="InterPro" id="IPR056884">
    <property type="entry name" value="NPHP3-like_N"/>
</dbReference>
<dbReference type="InterPro" id="IPR036770">
    <property type="entry name" value="Ankyrin_rpt-contain_sf"/>
</dbReference>
<organism evidence="5 6">
    <name type="scientific">Cladonia borealis</name>
    <dbReference type="NCBI Taxonomy" id="184061"/>
    <lineage>
        <taxon>Eukaryota</taxon>
        <taxon>Fungi</taxon>
        <taxon>Dikarya</taxon>
        <taxon>Ascomycota</taxon>
        <taxon>Pezizomycotina</taxon>
        <taxon>Lecanoromycetes</taxon>
        <taxon>OSLEUM clade</taxon>
        <taxon>Lecanoromycetidae</taxon>
        <taxon>Lecanorales</taxon>
        <taxon>Lecanorineae</taxon>
        <taxon>Cladoniaceae</taxon>
        <taxon>Cladonia</taxon>
    </lineage>
</organism>
<keyword evidence="6" id="KW-1185">Reference proteome</keyword>
<evidence type="ECO:0000256" key="2">
    <source>
        <dbReference type="ARBA" id="ARBA00023043"/>
    </source>
</evidence>
<feature type="domain" description="Nephrocystin 3-like N-terminal" evidence="4">
    <location>
        <begin position="120"/>
        <end position="303"/>
    </location>
</feature>
<sequence length="1158" mass="129526">MGVPNEICVALDADHVHMTKFDDSANEVYQLIVRLIREVPDRKPKKLAEAGKTGSFHHYDDLMLKSLGVIKDDEQLAVNPTVDSANSEEPTALVELERRFLADLKSDWLDDVLIEDNSEGTCEWILHSREFDQWMTNSEPILWVRGPPGVGKTVLAKFVYRQLSEIMLGDASPPITKKLQWASAIRKRHPVSFQVLAYFLDSGCSVRNSGLSVLQSLLYQVLNTDQKFFRYIHGKHLFRRPQRGDSGQYMELLSAVLQDASLSGTVIVLDALDECEEASRSLLIKHLKAIVSQSKIKVLVTSRSIPAKEIEPSIRIDLDYPNEHVDHDINRYVTTAVKDLARERKLPVELESKITSKLLTFPSKSFLWVQLAIQSIAKALTLRDLRNKLERLTPSLYDLYSEILDPSQGLAAITLRRALYFVMIAEEPLQIQELSGLLAISQTWDSRNRSWQGSDLNHLRMEIAKNLRVEDVLENKPMNFEEDFMPYFRPLLNKNERSISLVHFTVQEFLQHPRPIADFQATFDLLWLDNSARSDTMPEVHSIMAILCLQYMFAVFRDQSDPLGFRVFAARHWTEHARKARGCQNEVLKALIMAFFETAEFVSAWLHVLRYARDMVLPSTSDIALILAAFDLGSLYGDLLGVSMESLATKDINQRNPLHFAAANNAISSVYWIKALCTDEEMWFDDMSTQTDTNLQTPLHLAAQRGHKRIVELLLNGTNSNFQFDGKVFEILASNGYKELFFVLYDKTKIREPNHLIHILNQAAKLDSVDLIEKITSDFHSRIGRGLASLADLTDNRISLLHAALETQSTTVLEFLLNKEDFREAVDQNLCTALHVAADEGNVPIASQLIEKGIYINARDLQGDGALHIASRNGFPELVRLLCEKGAIVDLRNNSGQLPAHLAAQTGDKDILQMLCDYGTNVLAMDREGRTTLHTASKAGQEATVHILVDAGADVDAQDFRGRTPTHYATESGDLRIFYNLLNAGADPMASDLDHIRPIHIAAEQGSELLTRALLDAGADPDCRDSEGRTPLHHSCSSKGSTITAANILLEFGADISAADSKGVHPIHLAAEQGSESLVRLLISRGADVNCSDTEGMRPLHYGCSSKRSTTAVVNLLIRSGTEIDQEDSGKNTPFHYAKQNKKKSVIKLLMDAGACYS</sequence>
<feature type="repeat" description="ANK" evidence="3">
    <location>
        <begin position="1095"/>
        <end position="1129"/>
    </location>
</feature>
<feature type="repeat" description="ANK" evidence="3">
    <location>
        <begin position="694"/>
        <end position="716"/>
    </location>
</feature>
<evidence type="ECO:0000256" key="3">
    <source>
        <dbReference type="PROSITE-ProRule" id="PRU00023"/>
    </source>
</evidence>
<feature type="repeat" description="ANK" evidence="3">
    <location>
        <begin position="1130"/>
        <end position="1158"/>
    </location>
</feature>
<dbReference type="InterPro" id="IPR002110">
    <property type="entry name" value="Ankyrin_rpt"/>
</dbReference>
<dbReference type="SMART" id="SM00248">
    <property type="entry name" value="ANK"/>
    <property type="match status" value="13"/>
</dbReference>
<dbReference type="PANTHER" id="PTHR24198:SF165">
    <property type="entry name" value="ANKYRIN REPEAT-CONTAINING PROTEIN-RELATED"/>
    <property type="match status" value="1"/>
</dbReference>
<dbReference type="Pfam" id="PF24883">
    <property type="entry name" value="NPHP3_N"/>
    <property type="match status" value="1"/>
</dbReference>
<evidence type="ECO:0000256" key="1">
    <source>
        <dbReference type="ARBA" id="ARBA00022737"/>
    </source>
</evidence>
<evidence type="ECO:0000313" key="6">
    <source>
        <dbReference type="Proteomes" id="UP001166286"/>
    </source>
</evidence>
<dbReference type="PRINTS" id="PR01415">
    <property type="entry name" value="ANKYRIN"/>
</dbReference>
<gene>
    <name evidence="5" type="ORF">JMJ35_005525</name>
</gene>
<dbReference type="Pfam" id="PF12796">
    <property type="entry name" value="Ank_2"/>
    <property type="match status" value="4"/>
</dbReference>
<feature type="repeat" description="ANK" evidence="3">
    <location>
        <begin position="1027"/>
        <end position="1061"/>
    </location>
</feature>
<evidence type="ECO:0000259" key="4">
    <source>
        <dbReference type="Pfam" id="PF24883"/>
    </source>
</evidence>
<dbReference type="Gene3D" id="1.25.40.20">
    <property type="entry name" value="Ankyrin repeat-containing domain"/>
    <property type="match status" value="4"/>
</dbReference>
<dbReference type="Proteomes" id="UP001166286">
    <property type="component" value="Unassembled WGS sequence"/>
</dbReference>
<keyword evidence="1" id="KW-0677">Repeat</keyword>
<feature type="repeat" description="ANK" evidence="3">
    <location>
        <begin position="1062"/>
        <end position="1094"/>
    </location>
</feature>
<dbReference type="PROSITE" id="PS50297">
    <property type="entry name" value="ANK_REP_REGION"/>
    <property type="match status" value="11"/>
</dbReference>
<name>A0AA39V1R2_9LECA</name>
<dbReference type="AlphaFoldDB" id="A0AA39V1R2"/>